<organism evidence="1 2">
    <name type="scientific">Flagellimonas chongwuensis</name>
    <dbReference type="NCBI Taxonomy" id="2697365"/>
    <lineage>
        <taxon>Bacteria</taxon>
        <taxon>Pseudomonadati</taxon>
        <taxon>Bacteroidota</taxon>
        <taxon>Flavobacteriia</taxon>
        <taxon>Flavobacteriales</taxon>
        <taxon>Flavobacteriaceae</taxon>
        <taxon>Flagellimonas</taxon>
    </lineage>
</organism>
<accession>A0A850NHB4</accession>
<gene>
    <name evidence="1" type="ORF">GUA46_05435</name>
</gene>
<evidence type="ECO:0000313" key="1">
    <source>
        <dbReference type="EMBL" id="NVN17778.1"/>
    </source>
</evidence>
<evidence type="ECO:0000313" key="2">
    <source>
        <dbReference type="Proteomes" id="UP000558089"/>
    </source>
</evidence>
<reference evidence="1 2" key="1">
    <citation type="submission" date="2020-01" db="EMBL/GenBank/DDBJ databases">
        <title>Draft Genome Analysis of Muricauda sp. HICW Isolated from coastal seawater of PR China.</title>
        <authorList>
            <person name="Chen M.-X."/>
        </authorList>
    </citation>
    <scope>NUCLEOTIDE SEQUENCE [LARGE SCALE GENOMIC DNA]</scope>
    <source>
        <strain evidence="1 2">HICW</strain>
    </source>
</reference>
<name>A0A850NHB4_9FLAO</name>
<comment type="caution">
    <text evidence="1">The sequence shown here is derived from an EMBL/GenBank/DDBJ whole genome shotgun (WGS) entry which is preliminary data.</text>
</comment>
<dbReference type="RefSeq" id="WP_176619629.1">
    <property type="nucleotide sequence ID" value="NZ_WYET01000002.1"/>
</dbReference>
<protein>
    <submittedName>
        <fullName evidence="1">Uncharacterized protein</fullName>
    </submittedName>
</protein>
<dbReference type="Proteomes" id="UP000558089">
    <property type="component" value="Unassembled WGS sequence"/>
</dbReference>
<dbReference type="EMBL" id="WYET01000002">
    <property type="protein sequence ID" value="NVN17778.1"/>
    <property type="molecule type" value="Genomic_DNA"/>
</dbReference>
<sequence length="183" mass="20588">MRKLLYSTLWITGLLACTISCMEEQDFDQFDDLRVTPTLSSGIFYLESDEETINLAGPLGSFYFEEVTFEAFNEQYVAERLIEGTITYQIENTTSKRLRIVIEFLNEDGRVLDVERFDIEANSPNVAEYPVFYGAGGKNIDILSSTKSLRVSADNLGDGSSVSANPDARIIFRSGAEFLFQLQ</sequence>
<dbReference type="AlphaFoldDB" id="A0A850NHB4"/>
<dbReference type="PROSITE" id="PS51257">
    <property type="entry name" value="PROKAR_LIPOPROTEIN"/>
    <property type="match status" value="1"/>
</dbReference>
<keyword evidence="2" id="KW-1185">Reference proteome</keyword>
<proteinExistence type="predicted"/>